<keyword evidence="7 10" id="KW-0546">Nucleotide metabolism</keyword>
<keyword evidence="13" id="KW-1185">Reference proteome</keyword>
<dbReference type="GO" id="GO:0009117">
    <property type="term" value="P:nucleotide metabolic process"/>
    <property type="evidence" value="ECO:0007669"/>
    <property type="project" value="UniProtKB-KW"/>
</dbReference>
<keyword evidence="5 10" id="KW-0378">Hydrolase</keyword>
<organism evidence="12 13">
    <name type="scientific">Halioglobus maricola</name>
    <dbReference type="NCBI Taxonomy" id="2601894"/>
    <lineage>
        <taxon>Bacteria</taxon>
        <taxon>Pseudomonadati</taxon>
        <taxon>Pseudomonadota</taxon>
        <taxon>Gammaproteobacteria</taxon>
        <taxon>Cellvibrionales</taxon>
        <taxon>Halieaceae</taxon>
        <taxon>Halioglobus</taxon>
    </lineage>
</organism>
<dbReference type="GO" id="GO:0035870">
    <property type="term" value="F:dITP diphosphatase activity"/>
    <property type="evidence" value="ECO:0007669"/>
    <property type="project" value="UniProtKB-UniRule"/>
</dbReference>
<dbReference type="SUPFAM" id="SSF52972">
    <property type="entry name" value="ITPase-like"/>
    <property type="match status" value="1"/>
</dbReference>
<comment type="catalytic activity">
    <reaction evidence="9 10">
        <text>XTP + H2O = XMP + diphosphate + H(+)</text>
        <dbReference type="Rhea" id="RHEA:28610"/>
        <dbReference type="ChEBI" id="CHEBI:15377"/>
        <dbReference type="ChEBI" id="CHEBI:15378"/>
        <dbReference type="ChEBI" id="CHEBI:33019"/>
        <dbReference type="ChEBI" id="CHEBI:57464"/>
        <dbReference type="ChEBI" id="CHEBI:61314"/>
        <dbReference type="EC" id="3.6.1.66"/>
    </reaction>
</comment>
<comment type="catalytic activity">
    <reaction evidence="8 10">
        <text>dITP + H2O = dIMP + diphosphate + H(+)</text>
        <dbReference type="Rhea" id="RHEA:28342"/>
        <dbReference type="ChEBI" id="CHEBI:15377"/>
        <dbReference type="ChEBI" id="CHEBI:15378"/>
        <dbReference type="ChEBI" id="CHEBI:33019"/>
        <dbReference type="ChEBI" id="CHEBI:61194"/>
        <dbReference type="ChEBI" id="CHEBI:61382"/>
        <dbReference type="EC" id="3.6.1.66"/>
    </reaction>
</comment>
<evidence type="ECO:0000256" key="2">
    <source>
        <dbReference type="ARBA" id="ARBA00011738"/>
    </source>
</evidence>
<dbReference type="InterPro" id="IPR002637">
    <property type="entry name" value="RdgB/HAM1"/>
</dbReference>
<dbReference type="PANTHER" id="PTHR11067">
    <property type="entry name" value="INOSINE TRIPHOSPHATE PYROPHOSPHATASE/HAM1 PROTEIN"/>
    <property type="match status" value="1"/>
</dbReference>
<proteinExistence type="inferred from homology"/>
<dbReference type="GO" id="GO:0036220">
    <property type="term" value="F:ITP diphosphatase activity"/>
    <property type="evidence" value="ECO:0007669"/>
    <property type="project" value="UniProtKB-UniRule"/>
</dbReference>
<evidence type="ECO:0000256" key="8">
    <source>
        <dbReference type="ARBA" id="ARBA00051875"/>
    </source>
</evidence>
<dbReference type="AlphaFoldDB" id="A0A5P9NP92"/>
<dbReference type="GO" id="GO:0017111">
    <property type="term" value="F:ribonucleoside triphosphate phosphatase activity"/>
    <property type="evidence" value="ECO:0007669"/>
    <property type="project" value="InterPro"/>
</dbReference>
<evidence type="ECO:0000256" key="7">
    <source>
        <dbReference type="ARBA" id="ARBA00023080"/>
    </source>
</evidence>
<comment type="similarity">
    <text evidence="1 10 11">Belongs to the HAM1 NTPase family.</text>
</comment>
<dbReference type="GO" id="GO:0046872">
    <property type="term" value="F:metal ion binding"/>
    <property type="evidence" value="ECO:0007669"/>
    <property type="project" value="UniProtKB-KW"/>
</dbReference>
<feature type="binding site" evidence="10">
    <location>
        <position position="71"/>
    </location>
    <ligand>
        <name>Mg(2+)</name>
        <dbReference type="ChEBI" id="CHEBI:18420"/>
    </ligand>
</feature>
<dbReference type="OrthoDB" id="9807456at2"/>
<dbReference type="InterPro" id="IPR029001">
    <property type="entry name" value="ITPase-like_fam"/>
</dbReference>
<evidence type="ECO:0000256" key="9">
    <source>
        <dbReference type="ARBA" id="ARBA00052017"/>
    </source>
</evidence>
<keyword evidence="3 10" id="KW-0479">Metal-binding</keyword>
<name>A0A5P9NP92_9GAMM</name>
<keyword evidence="6 10" id="KW-0460">Magnesium</keyword>
<comment type="caution">
    <text evidence="10">Lacks conserved residue(s) required for the propagation of feature annotation.</text>
</comment>
<evidence type="ECO:0000256" key="5">
    <source>
        <dbReference type="ARBA" id="ARBA00022801"/>
    </source>
</evidence>
<evidence type="ECO:0000313" key="13">
    <source>
        <dbReference type="Proteomes" id="UP000326287"/>
    </source>
</evidence>
<dbReference type="FunFam" id="3.90.950.10:FF:000001">
    <property type="entry name" value="dITP/XTP pyrophosphatase"/>
    <property type="match status" value="1"/>
</dbReference>
<comment type="cofactor">
    <cofactor evidence="10">
        <name>Mg(2+)</name>
        <dbReference type="ChEBI" id="CHEBI:18420"/>
    </cofactor>
    <text evidence="10">Binds 1 Mg(2+) ion per subunit.</text>
</comment>
<dbReference type="Pfam" id="PF01725">
    <property type="entry name" value="Ham1p_like"/>
    <property type="match status" value="1"/>
</dbReference>
<dbReference type="PANTHER" id="PTHR11067:SF9">
    <property type="entry name" value="INOSINE TRIPHOSPHATE PYROPHOSPHATASE"/>
    <property type="match status" value="1"/>
</dbReference>
<feature type="binding site" evidence="10">
    <location>
        <begin position="10"/>
        <end position="15"/>
    </location>
    <ligand>
        <name>substrate</name>
    </ligand>
</feature>
<evidence type="ECO:0000256" key="11">
    <source>
        <dbReference type="RuleBase" id="RU003781"/>
    </source>
</evidence>
<dbReference type="GO" id="GO:0005829">
    <property type="term" value="C:cytosol"/>
    <property type="evidence" value="ECO:0007669"/>
    <property type="project" value="TreeGrafter"/>
</dbReference>
<feature type="binding site" evidence="10">
    <location>
        <begin position="182"/>
        <end position="183"/>
    </location>
    <ligand>
        <name>substrate</name>
    </ligand>
</feature>
<evidence type="ECO:0000256" key="6">
    <source>
        <dbReference type="ARBA" id="ARBA00022842"/>
    </source>
</evidence>
<comment type="subunit">
    <text evidence="2 10">Homodimer.</text>
</comment>
<dbReference type="HAMAP" id="MF_01405">
    <property type="entry name" value="Non_canon_purine_NTPase"/>
    <property type="match status" value="1"/>
</dbReference>
<accession>A0A5P9NP92</accession>
<evidence type="ECO:0000256" key="1">
    <source>
        <dbReference type="ARBA" id="ARBA00008023"/>
    </source>
</evidence>
<dbReference type="KEGG" id="halc:EY643_19110"/>
<dbReference type="EC" id="3.6.1.66" evidence="10"/>
<feature type="binding site" evidence="10">
    <location>
        <begin position="154"/>
        <end position="157"/>
    </location>
    <ligand>
        <name>substrate</name>
    </ligand>
</feature>
<comment type="catalytic activity">
    <reaction evidence="10">
        <text>ITP + H2O = IMP + diphosphate + H(+)</text>
        <dbReference type="Rhea" id="RHEA:29399"/>
        <dbReference type="ChEBI" id="CHEBI:15377"/>
        <dbReference type="ChEBI" id="CHEBI:15378"/>
        <dbReference type="ChEBI" id="CHEBI:33019"/>
        <dbReference type="ChEBI" id="CHEBI:58053"/>
        <dbReference type="ChEBI" id="CHEBI:61402"/>
        <dbReference type="EC" id="3.6.1.66"/>
    </reaction>
</comment>
<sequence>MNTQKVVLASGNSGKLRELGRILEPLGVELVSQSEFDMPDVPEDGLSFVENAIIKARAASVHCGLPAIADDSGLEVDYLKGAPGIHSARYSGEGDLGNNTKLLSALEGVPDPQRTARFQCVLVYMRHGNDPTPVVCQGSWEGTILHEPRGERGFGYDPLFFVAEHNCSSAELPRDLKNAISHRAKASARLLDALA</sequence>
<dbReference type="RefSeq" id="WP_153240759.1">
    <property type="nucleotide sequence ID" value="NZ_CP036422.1"/>
</dbReference>
<comment type="function">
    <text evidence="10">Pyrophosphatase that catalyzes the hydrolysis of nucleoside triphosphates to their monophosphate derivatives, with a high preference for the non-canonical purine nucleotides XTP (xanthosine triphosphate), dITP (deoxyinosine triphosphate) and ITP. Seems to function as a house-cleaning enzyme that removes non-canonical purine nucleotides from the nucleotide pool, thus preventing their incorporation into DNA/RNA and avoiding chromosomal lesions.</text>
</comment>
<feature type="binding site" evidence="10">
    <location>
        <position position="72"/>
    </location>
    <ligand>
        <name>substrate</name>
    </ligand>
</feature>
<dbReference type="GO" id="GO:0000166">
    <property type="term" value="F:nucleotide binding"/>
    <property type="evidence" value="ECO:0007669"/>
    <property type="project" value="UniProtKB-KW"/>
</dbReference>
<evidence type="ECO:0000256" key="10">
    <source>
        <dbReference type="HAMAP-Rule" id="MF_01405"/>
    </source>
</evidence>
<dbReference type="Gene3D" id="3.90.950.10">
    <property type="match status" value="1"/>
</dbReference>
<dbReference type="CDD" id="cd00515">
    <property type="entry name" value="HAM1"/>
    <property type="match status" value="1"/>
</dbReference>
<protein>
    <recommendedName>
        <fullName evidence="10">dITP/XTP pyrophosphatase</fullName>
        <ecNumber evidence="10">3.6.1.66</ecNumber>
    </recommendedName>
    <alternativeName>
        <fullName evidence="10">Non-canonical purine NTP pyrophosphatase</fullName>
    </alternativeName>
    <alternativeName>
        <fullName evidence="10">Non-standard purine NTP pyrophosphatase</fullName>
    </alternativeName>
    <alternativeName>
        <fullName evidence="10">Nucleoside-triphosphate diphosphatase</fullName>
    </alternativeName>
    <alternativeName>
        <fullName evidence="10">Nucleoside-triphosphate pyrophosphatase</fullName>
        <shortName evidence="10">NTPase</shortName>
    </alternativeName>
</protein>
<evidence type="ECO:0000256" key="4">
    <source>
        <dbReference type="ARBA" id="ARBA00022741"/>
    </source>
</evidence>
<dbReference type="EMBL" id="CP036422">
    <property type="protein sequence ID" value="QFU77612.1"/>
    <property type="molecule type" value="Genomic_DNA"/>
</dbReference>
<evidence type="ECO:0000313" key="12">
    <source>
        <dbReference type="EMBL" id="QFU77612.1"/>
    </source>
</evidence>
<feature type="active site" description="Proton acceptor" evidence="10">
    <location>
        <position position="71"/>
    </location>
</feature>
<dbReference type="GO" id="GO:0009146">
    <property type="term" value="P:purine nucleoside triphosphate catabolic process"/>
    <property type="evidence" value="ECO:0007669"/>
    <property type="project" value="UniProtKB-UniRule"/>
</dbReference>
<dbReference type="InterPro" id="IPR020922">
    <property type="entry name" value="dITP/XTP_pyrophosphatase"/>
</dbReference>
<feature type="binding site" evidence="10">
    <location>
        <position position="177"/>
    </location>
    <ligand>
        <name>substrate</name>
    </ligand>
</feature>
<keyword evidence="4 10" id="KW-0547">Nucleotide-binding</keyword>
<reference evidence="12 13" key="1">
    <citation type="submission" date="2019-02" db="EMBL/GenBank/DDBJ databases">
        <authorList>
            <person name="Li S.-H."/>
        </authorList>
    </citation>
    <scope>NUCLEOTIDE SEQUENCE [LARGE SCALE GENOMIC DNA]</scope>
    <source>
        <strain evidence="12 13">IMCC14385</strain>
    </source>
</reference>
<evidence type="ECO:0000256" key="3">
    <source>
        <dbReference type="ARBA" id="ARBA00022723"/>
    </source>
</evidence>
<dbReference type="GO" id="GO:0036222">
    <property type="term" value="F:XTP diphosphatase activity"/>
    <property type="evidence" value="ECO:0007669"/>
    <property type="project" value="UniProtKB-UniRule"/>
</dbReference>
<dbReference type="NCBIfam" id="TIGR00042">
    <property type="entry name" value="RdgB/HAM1 family non-canonical purine NTP pyrophosphatase"/>
    <property type="match status" value="1"/>
</dbReference>
<gene>
    <name evidence="12" type="primary">rdgB</name>
    <name evidence="12" type="ORF">EY643_19110</name>
</gene>
<dbReference type="Proteomes" id="UP000326287">
    <property type="component" value="Chromosome"/>
</dbReference>